<dbReference type="InterPro" id="IPR007630">
    <property type="entry name" value="RNA_pol_sigma70_r4"/>
</dbReference>
<dbReference type="GO" id="GO:0003677">
    <property type="term" value="F:DNA binding"/>
    <property type="evidence" value="ECO:0007669"/>
    <property type="project" value="UniProtKB-KW"/>
</dbReference>
<dbReference type="InterPro" id="IPR050239">
    <property type="entry name" value="Sigma-70_RNA_pol_init_factors"/>
</dbReference>
<dbReference type="InterPro" id="IPR013325">
    <property type="entry name" value="RNA_pol_sigma_r2"/>
</dbReference>
<sequence>MAMATVCSSPPTLPTISLPSLKTTLHHQQSLPSKLGLHLISNDALAVVPAAETVALANAALEASIDAAMEAGEVWHELEGNGLAARRTRRRKRRKGREDKEIMEVPLIMGPVRPGRLTRIQEAQLCMWLKEGARVEAERRRIAASLEHEPSLEQWAMSLGMKRRNIHNILRNKRESQKRLIRSYRGLVLSIANIYKGKGLSLQDLVQEGNIGLLRGAAKFDPKRGCKLSTYVYYWIRQGMTRAIANKRPDRLPGKVRSLLGKIVEANETLSSRLRRMPSHEEVAQLLEVPVFTVQLIWAKTRPPISLDRLITTDQGHVKFQDIISDPDEVTSEEKFKKKFIKEELGKLLDTLSQRESRILRLRYGLDGCTPKSCDEIGFILNLSRERIRQISIEALTKLQQTSIVDNLKMWYIV</sequence>
<evidence type="ECO:0000313" key="7">
    <source>
        <dbReference type="EMBL" id="AKC88709.1"/>
    </source>
</evidence>
<dbReference type="InterPro" id="IPR000943">
    <property type="entry name" value="RNA_pol_sigma70"/>
</dbReference>
<comment type="similarity">
    <text evidence="1">Belongs to the sigma-70 factor family.</text>
</comment>
<accession>A0A0G2SWV2</accession>
<organism evidence="7">
    <name type="scientific">Geranium phaeum</name>
    <dbReference type="NCBI Taxonomy" id="379952"/>
    <lineage>
        <taxon>Eukaryota</taxon>
        <taxon>Viridiplantae</taxon>
        <taxon>Streptophyta</taxon>
        <taxon>Embryophyta</taxon>
        <taxon>Tracheophyta</taxon>
        <taxon>Spermatophyta</taxon>
        <taxon>Magnoliopsida</taxon>
        <taxon>eudicotyledons</taxon>
        <taxon>Gunneridae</taxon>
        <taxon>Pentapetalae</taxon>
        <taxon>rosids</taxon>
        <taxon>malvids</taxon>
        <taxon>Geraniales</taxon>
        <taxon>Geraniaceae</taxon>
        <taxon>Geranium</taxon>
    </lineage>
</organism>
<dbReference type="Pfam" id="PF04542">
    <property type="entry name" value="Sigma70_r2"/>
    <property type="match status" value="1"/>
</dbReference>
<dbReference type="Gene3D" id="1.10.10.10">
    <property type="entry name" value="Winged helix-like DNA-binding domain superfamily/Winged helix DNA-binding domain"/>
    <property type="match status" value="2"/>
</dbReference>
<dbReference type="GO" id="GO:0071482">
    <property type="term" value="P:cellular response to light stimulus"/>
    <property type="evidence" value="ECO:0007669"/>
    <property type="project" value="UniProtKB-ARBA"/>
</dbReference>
<evidence type="ECO:0000256" key="2">
    <source>
        <dbReference type="ARBA" id="ARBA00023015"/>
    </source>
</evidence>
<evidence type="ECO:0000256" key="4">
    <source>
        <dbReference type="ARBA" id="ARBA00023125"/>
    </source>
</evidence>
<dbReference type="InterPro" id="IPR013324">
    <property type="entry name" value="RNA_pol_sigma_r3/r4-like"/>
</dbReference>
<name>A0A0G2SWV2_9ROSI</name>
<dbReference type="InterPro" id="IPR036388">
    <property type="entry name" value="WH-like_DNA-bd_sf"/>
</dbReference>
<proteinExistence type="evidence at transcript level"/>
<dbReference type="PANTHER" id="PTHR30603:SF47">
    <property type="entry name" value="RNA POLYMERASE SIGMA FACTOR SIGD, CHLOROPLASTIC"/>
    <property type="match status" value="1"/>
</dbReference>
<dbReference type="NCBIfam" id="TIGR02937">
    <property type="entry name" value="sigma70-ECF"/>
    <property type="match status" value="1"/>
</dbReference>
<gene>
    <name evidence="7" type="primary">sig4</name>
</gene>
<keyword evidence="5" id="KW-0804">Transcription</keyword>
<dbReference type="SUPFAM" id="SSF88659">
    <property type="entry name" value="Sigma3 and sigma4 domains of RNA polymerase sigma factors"/>
    <property type="match status" value="2"/>
</dbReference>
<dbReference type="InterPro" id="IPR007624">
    <property type="entry name" value="RNA_pol_sigma70_r3"/>
</dbReference>
<dbReference type="PRINTS" id="PR00046">
    <property type="entry name" value="SIGMA70FCT"/>
</dbReference>
<dbReference type="PROSITE" id="PS00715">
    <property type="entry name" value="SIGMA70_1"/>
    <property type="match status" value="1"/>
</dbReference>
<keyword evidence="2" id="KW-0805">Transcription regulation</keyword>
<evidence type="ECO:0000256" key="1">
    <source>
        <dbReference type="ARBA" id="ARBA00007788"/>
    </source>
</evidence>
<dbReference type="EMBL" id="KJ916940">
    <property type="protein sequence ID" value="AKC88709.1"/>
    <property type="molecule type" value="mRNA"/>
</dbReference>
<keyword evidence="3" id="KW-0731">Sigma factor</keyword>
<dbReference type="Gene3D" id="1.20.120.1810">
    <property type="match status" value="1"/>
</dbReference>
<evidence type="ECO:0000259" key="6">
    <source>
        <dbReference type="PROSITE" id="PS00715"/>
    </source>
</evidence>
<feature type="domain" description="RNA polymerase sigma-70" evidence="6">
    <location>
        <begin position="204"/>
        <end position="217"/>
    </location>
</feature>
<dbReference type="Pfam" id="PF04539">
    <property type="entry name" value="Sigma70_r3"/>
    <property type="match status" value="1"/>
</dbReference>
<evidence type="ECO:0000256" key="3">
    <source>
        <dbReference type="ARBA" id="ARBA00023082"/>
    </source>
</evidence>
<reference evidence="7" key="1">
    <citation type="journal article" date="2015" name="Plant Cell">
        <title>Coordinated rates of evolution between interacting plastid and nuclear genes in Geraniaceae.</title>
        <authorList>
            <person name="Zhang J."/>
            <person name="Ruhlman T.A."/>
            <person name="Sabir J."/>
            <person name="Blazier J.C."/>
            <person name="Jansen R.K."/>
        </authorList>
    </citation>
    <scope>NUCLEOTIDE SEQUENCE</scope>
</reference>
<protein>
    <submittedName>
        <fullName evidence="7">Sigma factor</fullName>
    </submittedName>
</protein>
<keyword evidence="4" id="KW-0238">DNA-binding</keyword>
<dbReference type="GO" id="GO:0016987">
    <property type="term" value="F:sigma factor activity"/>
    <property type="evidence" value="ECO:0007669"/>
    <property type="project" value="UniProtKB-KW"/>
</dbReference>
<dbReference type="Pfam" id="PF04545">
    <property type="entry name" value="Sigma70_r4"/>
    <property type="match status" value="1"/>
</dbReference>
<dbReference type="SUPFAM" id="SSF88946">
    <property type="entry name" value="Sigma2 domain of RNA polymerase sigma factors"/>
    <property type="match status" value="1"/>
</dbReference>
<evidence type="ECO:0000256" key="5">
    <source>
        <dbReference type="ARBA" id="ARBA00023163"/>
    </source>
</evidence>
<dbReference type="PANTHER" id="PTHR30603">
    <property type="entry name" value="RNA POLYMERASE SIGMA FACTOR RPO"/>
    <property type="match status" value="1"/>
</dbReference>
<dbReference type="InterPro" id="IPR007627">
    <property type="entry name" value="RNA_pol_sigma70_r2"/>
</dbReference>
<dbReference type="AlphaFoldDB" id="A0A0G2SWV2"/>
<dbReference type="GO" id="GO:0006352">
    <property type="term" value="P:DNA-templated transcription initiation"/>
    <property type="evidence" value="ECO:0007669"/>
    <property type="project" value="InterPro"/>
</dbReference>
<dbReference type="InterPro" id="IPR014284">
    <property type="entry name" value="RNA_pol_sigma-70_dom"/>
</dbReference>